<organism evidence="2 3">
    <name type="scientific">Zhongshania marina</name>
    <dbReference type="NCBI Taxonomy" id="2304603"/>
    <lineage>
        <taxon>Bacteria</taxon>
        <taxon>Pseudomonadati</taxon>
        <taxon>Pseudomonadota</taxon>
        <taxon>Gammaproteobacteria</taxon>
        <taxon>Cellvibrionales</taxon>
        <taxon>Spongiibacteraceae</taxon>
        <taxon>Zhongshania</taxon>
    </lineage>
</organism>
<feature type="compositionally biased region" description="Polar residues" evidence="1">
    <location>
        <begin position="39"/>
        <end position="54"/>
    </location>
</feature>
<evidence type="ECO:0000256" key="1">
    <source>
        <dbReference type="SAM" id="MobiDB-lite"/>
    </source>
</evidence>
<dbReference type="RefSeq" id="WP_103682707.1">
    <property type="nucleotide sequence ID" value="NZ_PQGG01000005.1"/>
</dbReference>
<feature type="region of interest" description="Disordered" evidence="1">
    <location>
        <begin position="31"/>
        <end position="60"/>
    </location>
</feature>
<evidence type="ECO:0000313" key="2">
    <source>
        <dbReference type="EMBL" id="POP54466.1"/>
    </source>
</evidence>
<protein>
    <submittedName>
        <fullName evidence="2">Uncharacterized protein</fullName>
    </submittedName>
</protein>
<gene>
    <name evidence="2" type="ORF">C0068_01385</name>
</gene>
<accession>A0A2S4HKE6</accession>
<dbReference type="OrthoDB" id="9858582at2"/>
<dbReference type="AlphaFoldDB" id="A0A2S4HKE6"/>
<name>A0A2S4HKE6_9GAMM</name>
<evidence type="ECO:0000313" key="3">
    <source>
        <dbReference type="Proteomes" id="UP000237222"/>
    </source>
</evidence>
<sequence length="60" mass="6482">MDNCNFVTAYVTGVGWCYMCDGEIVEVIDNGHDQEGHGTDTSSLSIRTGQTTPIAVSDRN</sequence>
<dbReference type="EMBL" id="PQGG01000005">
    <property type="protein sequence ID" value="POP54466.1"/>
    <property type="molecule type" value="Genomic_DNA"/>
</dbReference>
<comment type="caution">
    <text evidence="2">The sequence shown here is derived from an EMBL/GenBank/DDBJ whole genome shotgun (WGS) entry which is preliminary data.</text>
</comment>
<proteinExistence type="predicted"/>
<dbReference type="Proteomes" id="UP000237222">
    <property type="component" value="Unassembled WGS sequence"/>
</dbReference>
<reference evidence="2" key="1">
    <citation type="submission" date="2018-01" db="EMBL/GenBank/DDBJ databases">
        <authorList>
            <person name="Yu X.-D."/>
        </authorList>
    </citation>
    <scope>NUCLEOTIDE SEQUENCE</scope>
    <source>
        <strain evidence="2">ZX-21</strain>
    </source>
</reference>